<dbReference type="PANTHER" id="PTHR30283:SF4">
    <property type="entry name" value="PEROXIDE STRESS RESISTANCE PROTEIN YAAA"/>
    <property type="match status" value="1"/>
</dbReference>
<dbReference type="RefSeq" id="WP_090479896.1">
    <property type="nucleotide sequence ID" value="NZ_LT629710.1"/>
</dbReference>
<dbReference type="OrthoDB" id="3210767at2"/>
<proteinExistence type="predicted"/>
<dbReference type="AlphaFoldDB" id="A0A1H0SLP9"/>
<dbReference type="EMBL" id="LT629710">
    <property type="protein sequence ID" value="SDP42076.1"/>
    <property type="molecule type" value="Genomic_DNA"/>
</dbReference>
<gene>
    <name evidence="2" type="ORF">SAMN04515671_4150</name>
</gene>
<evidence type="ECO:0008006" key="4">
    <source>
        <dbReference type="Google" id="ProtNLM"/>
    </source>
</evidence>
<evidence type="ECO:0000313" key="2">
    <source>
        <dbReference type="EMBL" id="SDP42076.1"/>
    </source>
</evidence>
<protein>
    <recommendedName>
        <fullName evidence="4">Peroxide stress protein YaaA</fullName>
    </recommendedName>
</protein>
<evidence type="ECO:0000256" key="1">
    <source>
        <dbReference type="SAM" id="MobiDB-lite"/>
    </source>
</evidence>
<dbReference type="Pfam" id="PF03883">
    <property type="entry name" value="H2O2_YaaD"/>
    <property type="match status" value="1"/>
</dbReference>
<feature type="compositionally biased region" description="Basic and acidic residues" evidence="1">
    <location>
        <begin position="9"/>
        <end position="23"/>
    </location>
</feature>
<feature type="region of interest" description="Disordered" evidence="1">
    <location>
        <begin position="1"/>
        <end position="23"/>
    </location>
</feature>
<dbReference type="InterPro" id="IPR005583">
    <property type="entry name" value="YaaA"/>
</dbReference>
<dbReference type="STRING" id="1090615.SAMN04515671_4150"/>
<evidence type="ECO:0000313" key="3">
    <source>
        <dbReference type="Proteomes" id="UP000198741"/>
    </source>
</evidence>
<name>A0A1H0SLP9_9ACTN</name>
<keyword evidence="3" id="KW-1185">Reference proteome</keyword>
<accession>A0A1H0SLP9</accession>
<reference evidence="2 3" key="1">
    <citation type="submission" date="2016-10" db="EMBL/GenBank/DDBJ databases">
        <authorList>
            <person name="de Groot N.N."/>
        </authorList>
    </citation>
    <scope>NUCLEOTIDE SEQUENCE [LARGE SCALE GENOMIC DNA]</scope>
    <source>
        <strain evidence="3">P4-7,KCTC 19426,CECT 7604</strain>
    </source>
</reference>
<dbReference type="GO" id="GO:0005829">
    <property type="term" value="C:cytosol"/>
    <property type="evidence" value="ECO:0007669"/>
    <property type="project" value="TreeGrafter"/>
</dbReference>
<dbReference type="GO" id="GO:0033194">
    <property type="term" value="P:response to hydroperoxide"/>
    <property type="evidence" value="ECO:0007669"/>
    <property type="project" value="TreeGrafter"/>
</dbReference>
<dbReference type="PANTHER" id="PTHR30283">
    <property type="entry name" value="PEROXIDE STRESS RESPONSE PROTEIN YAAA"/>
    <property type="match status" value="1"/>
</dbReference>
<dbReference type="Proteomes" id="UP000198741">
    <property type="component" value="Chromosome I"/>
</dbReference>
<organism evidence="2 3">
    <name type="scientific">Nakamurella panacisegetis</name>
    <dbReference type="NCBI Taxonomy" id="1090615"/>
    <lineage>
        <taxon>Bacteria</taxon>
        <taxon>Bacillati</taxon>
        <taxon>Actinomycetota</taxon>
        <taxon>Actinomycetes</taxon>
        <taxon>Nakamurellales</taxon>
        <taxon>Nakamurellaceae</taxon>
        <taxon>Nakamurella</taxon>
    </lineage>
</organism>
<sequence>MYVLLPPSETKHPGGDGRPLDPDRLGFPGLNPVRHRVIAAAAALSQDLPAARAALKVSARMDHEIGSNAVVTTGPTLPALARYTGVLYTALDTPKLTVAERSRAAGRILITSAMFGLVGAGDLIPTYRLSAGSRLPGLPTMAALWRPALSEALAGLDAPVLDLRSGAYAAFAPAPGAVQVRVVTVTRGGEVKPVSHDNKAIKGLLARLVGTTRAEVDDIPALLRVSYRAGLAVKRTGPMSIDLTAPVAH</sequence>